<dbReference type="GO" id="GO:0016787">
    <property type="term" value="F:hydrolase activity"/>
    <property type="evidence" value="ECO:0007669"/>
    <property type="project" value="UniProtKB-KW"/>
</dbReference>
<evidence type="ECO:0000313" key="4">
    <source>
        <dbReference type="EMBL" id="MDT0619323.1"/>
    </source>
</evidence>
<keyword evidence="2 4" id="KW-0378">Hydrolase</keyword>
<reference evidence="4 5" key="1">
    <citation type="submission" date="2023-09" db="EMBL/GenBank/DDBJ databases">
        <authorList>
            <person name="Rey-Velasco X."/>
        </authorList>
    </citation>
    <scope>NUCLEOTIDE SEQUENCE [LARGE SCALE GENOMIC DNA]</scope>
    <source>
        <strain evidence="4 5">P385</strain>
    </source>
</reference>
<gene>
    <name evidence="4" type="ORF">RM531_12630</name>
</gene>
<dbReference type="InterPro" id="IPR023214">
    <property type="entry name" value="HAD_sf"/>
</dbReference>
<dbReference type="InterPro" id="IPR006385">
    <property type="entry name" value="HAD_hydro_SerB1"/>
</dbReference>
<dbReference type="PANTHER" id="PTHR43344:SF13">
    <property type="entry name" value="PHOSPHATASE RV3661-RELATED"/>
    <property type="match status" value="1"/>
</dbReference>
<comment type="caution">
    <text evidence="4">The sequence shown here is derived from an EMBL/GenBank/DDBJ whole genome shotgun (WGS) entry which is preliminary data.</text>
</comment>
<protein>
    <submittedName>
        <fullName evidence="4">HAD-IB family hydrolase</fullName>
    </submittedName>
</protein>
<dbReference type="InterPro" id="IPR050582">
    <property type="entry name" value="HAD-like_SerB"/>
</dbReference>
<keyword evidence="1" id="KW-0479">Metal-binding</keyword>
<dbReference type="NCBIfam" id="TIGR01488">
    <property type="entry name" value="HAD-SF-IB"/>
    <property type="match status" value="1"/>
</dbReference>
<dbReference type="EMBL" id="JAVRHY010000013">
    <property type="protein sequence ID" value="MDT0619323.1"/>
    <property type="molecule type" value="Genomic_DNA"/>
</dbReference>
<proteinExistence type="predicted"/>
<evidence type="ECO:0000313" key="5">
    <source>
        <dbReference type="Proteomes" id="UP001259982"/>
    </source>
</evidence>
<dbReference type="PANTHER" id="PTHR43344">
    <property type="entry name" value="PHOSPHOSERINE PHOSPHATASE"/>
    <property type="match status" value="1"/>
</dbReference>
<dbReference type="InterPro" id="IPR036412">
    <property type="entry name" value="HAD-like_sf"/>
</dbReference>
<dbReference type="Gene3D" id="1.20.1440.100">
    <property type="entry name" value="SG protein - dephosphorylation function"/>
    <property type="match status" value="1"/>
</dbReference>
<organism evidence="4 5">
    <name type="scientific">Spectribacter acetivorans</name>
    <dbReference type="NCBI Taxonomy" id="3075603"/>
    <lineage>
        <taxon>Bacteria</taxon>
        <taxon>Pseudomonadati</taxon>
        <taxon>Pseudomonadota</taxon>
        <taxon>Gammaproteobacteria</taxon>
        <taxon>Salinisphaerales</taxon>
        <taxon>Salinisphaeraceae</taxon>
        <taxon>Spectribacter</taxon>
    </lineage>
</organism>
<name>A0ABU3BAZ4_9GAMM</name>
<dbReference type="RefSeq" id="WP_311659719.1">
    <property type="nucleotide sequence ID" value="NZ_JAVRHY010000013.1"/>
</dbReference>
<evidence type="ECO:0000256" key="2">
    <source>
        <dbReference type="ARBA" id="ARBA00022801"/>
    </source>
</evidence>
<dbReference type="Gene3D" id="3.40.50.1000">
    <property type="entry name" value="HAD superfamily/HAD-like"/>
    <property type="match status" value="1"/>
</dbReference>
<evidence type="ECO:0000256" key="1">
    <source>
        <dbReference type="ARBA" id="ARBA00022723"/>
    </source>
</evidence>
<dbReference type="Proteomes" id="UP001259982">
    <property type="component" value="Unassembled WGS sequence"/>
</dbReference>
<accession>A0ABU3BAZ4</accession>
<evidence type="ECO:0000256" key="3">
    <source>
        <dbReference type="ARBA" id="ARBA00022842"/>
    </source>
</evidence>
<sequence length="230" mass="25154">MQAEVADPTGSAAVGTRRVAVFDLDETLTRHDTFLPFLRGYLRRHPACVVGLLWLPVRVVRGWLANRRTGIKRAVLVSVAGGQPRQRLLAWAQAFVDDLLEHGMRPAALDCLREHLAAGDRVILATASLDIYVEPLARRLGIEEVVCSRVAWTGDDRLAGMNGLNCRDAEKLARVRAVLGDGVEPTEVIMYSDSHADLPLLSWAGQGVAVSPTRKLAALAEKLGLDHRGW</sequence>
<dbReference type="Pfam" id="PF12710">
    <property type="entry name" value="HAD"/>
    <property type="match status" value="1"/>
</dbReference>
<keyword evidence="3" id="KW-0460">Magnesium</keyword>
<dbReference type="SUPFAM" id="SSF56784">
    <property type="entry name" value="HAD-like"/>
    <property type="match status" value="1"/>
</dbReference>
<dbReference type="NCBIfam" id="TIGR01490">
    <property type="entry name" value="HAD-SF-IB-hyp1"/>
    <property type="match status" value="1"/>
</dbReference>
<keyword evidence="5" id="KW-1185">Reference proteome</keyword>